<dbReference type="EMBL" id="JACCCV010000001">
    <property type="protein sequence ID" value="NYF50568.1"/>
    <property type="molecule type" value="Genomic_DNA"/>
</dbReference>
<protein>
    <submittedName>
        <fullName evidence="1">Uncharacterized protein</fullName>
    </submittedName>
</protein>
<evidence type="ECO:0000313" key="1">
    <source>
        <dbReference type="EMBL" id="NYF50568.1"/>
    </source>
</evidence>
<sequence>MAYETNVHSNNLPITASFVRVVIPLRILKLAGGNALTVYLKPS</sequence>
<name>A0A7Y9NJQ2_9BACT</name>
<organism evidence="1 2">
    <name type="scientific">Tunturiibacter lichenicola</name>
    <dbReference type="NCBI Taxonomy" id="2051959"/>
    <lineage>
        <taxon>Bacteria</taxon>
        <taxon>Pseudomonadati</taxon>
        <taxon>Acidobacteriota</taxon>
        <taxon>Terriglobia</taxon>
        <taxon>Terriglobales</taxon>
        <taxon>Acidobacteriaceae</taxon>
        <taxon>Tunturiibacter</taxon>
    </lineage>
</organism>
<reference evidence="1 2" key="1">
    <citation type="submission" date="2020-07" db="EMBL/GenBank/DDBJ databases">
        <title>Genomic Encyclopedia of Type Strains, Phase IV (KMG-V): Genome sequencing to study the core and pangenomes of soil and plant-associated prokaryotes.</title>
        <authorList>
            <person name="Whitman W."/>
        </authorList>
    </citation>
    <scope>NUCLEOTIDE SEQUENCE [LARGE SCALE GENOMIC DNA]</scope>
    <source>
        <strain evidence="1 2">M8UP30</strain>
    </source>
</reference>
<comment type="caution">
    <text evidence="1">The sequence shown here is derived from an EMBL/GenBank/DDBJ whole genome shotgun (WGS) entry which is preliminary data.</text>
</comment>
<proteinExistence type="predicted"/>
<dbReference type="Proteomes" id="UP000534186">
    <property type="component" value="Unassembled WGS sequence"/>
</dbReference>
<evidence type="ECO:0000313" key="2">
    <source>
        <dbReference type="Proteomes" id="UP000534186"/>
    </source>
</evidence>
<gene>
    <name evidence="1" type="ORF">HDF12_000933</name>
</gene>
<dbReference type="AlphaFoldDB" id="A0A7Y9NJQ2"/>
<accession>A0A7Y9NJQ2</accession>